<dbReference type="Gene3D" id="3.20.20.80">
    <property type="entry name" value="Glycosidases"/>
    <property type="match status" value="1"/>
</dbReference>
<dbReference type="GO" id="GO:0004135">
    <property type="term" value="F:amylo-alpha-1,6-glucosidase activity"/>
    <property type="evidence" value="ECO:0000318"/>
    <property type="project" value="GO_Central"/>
</dbReference>
<dbReference type="InterPro" id="IPR032790">
    <property type="entry name" value="GDE_C"/>
</dbReference>
<evidence type="ECO:0000259" key="1">
    <source>
        <dbReference type="Pfam" id="PF06202"/>
    </source>
</evidence>
<dbReference type="OMA" id="YEEGHVH"/>
<evidence type="ECO:0000313" key="6">
    <source>
        <dbReference type="WormBase" id="CBG11104"/>
    </source>
</evidence>
<dbReference type="InParanoid" id="A8XCF0"/>
<protein>
    <submittedName>
        <fullName evidence="4">Protein CBR-AGL-1</fullName>
    </submittedName>
</protein>
<reference evidence="4 5" key="2">
    <citation type="journal article" date="2011" name="PLoS Genet.">
        <title>Caenorhabditis briggsae recombinant inbred line genotypes reveal inter-strain incompatibility and the evolution of recombination.</title>
        <authorList>
            <person name="Ross J.A."/>
            <person name="Koboldt D.C."/>
            <person name="Staisch J.E."/>
            <person name="Chamberlin H.M."/>
            <person name="Gupta B.P."/>
            <person name="Miller R.D."/>
            <person name="Baird S.E."/>
            <person name="Haag E.S."/>
        </authorList>
    </citation>
    <scope>NUCLEOTIDE SEQUENCE [LARGE SCALE GENOMIC DNA]</scope>
    <source>
        <strain evidence="4 5">AF16</strain>
    </source>
</reference>
<feature type="domain" description="Glycogen debranching enzyme central" evidence="3">
    <location>
        <begin position="730"/>
        <end position="981"/>
    </location>
</feature>
<keyword evidence="5" id="KW-1185">Reference proteome</keyword>
<dbReference type="Gene3D" id="1.50.10.10">
    <property type="match status" value="1"/>
</dbReference>
<feature type="domain" description="Glycogen debranching enzyme C-terminal" evidence="1">
    <location>
        <begin position="1069"/>
        <end position="1524"/>
    </location>
</feature>
<evidence type="ECO:0000259" key="2">
    <source>
        <dbReference type="Pfam" id="PF14701"/>
    </source>
</evidence>
<evidence type="ECO:0000313" key="5">
    <source>
        <dbReference type="Proteomes" id="UP000008549"/>
    </source>
</evidence>
<dbReference type="PANTHER" id="PTHR10569:SF2">
    <property type="entry name" value="GLYCOGEN DEBRANCHING ENZYME"/>
    <property type="match status" value="1"/>
</dbReference>
<dbReference type="CDD" id="cd11327">
    <property type="entry name" value="AmyAc_Glg_debranch_2"/>
    <property type="match status" value="1"/>
</dbReference>
<proteinExistence type="predicted"/>
<dbReference type="GO" id="GO:0004134">
    <property type="term" value="F:4-alpha-glucanotransferase activity"/>
    <property type="evidence" value="ECO:0000318"/>
    <property type="project" value="GO_Central"/>
</dbReference>
<dbReference type="STRING" id="6238.A8XCF0"/>
<organism evidence="4 5">
    <name type="scientific">Caenorhabditis briggsae</name>
    <dbReference type="NCBI Taxonomy" id="6238"/>
    <lineage>
        <taxon>Eukaryota</taxon>
        <taxon>Metazoa</taxon>
        <taxon>Ecdysozoa</taxon>
        <taxon>Nematoda</taxon>
        <taxon>Chromadorea</taxon>
        <taxon>Rhabditida</taxon>
        <taxon>Rhabditina</taxon>
        <taxon>Rhabditomorpha</taxon>
        <taxon>Rhabditoidea</taxon>
        <taxon>Rhabditidae</taxon>
        <taxon>Peloderinae</taxon>
        <taxon>Caenorhabditis</taxon>
    </lineage>
</organism>
<name>A8XCF0_CAEBR</name>
<dbReference type="Pfam" id="PF14702">
    <property type="entry name" value="hGDE_central"/>
    <property type="match status" value="1"/>
</dbReference>
<dbReference type="WormBase" id="CBG11104">
    <property type="protein sequence ID" value="CBP08750"/>
    <property type="gene ID" value="WBGene00032285"/>
    <property type="gene designation" value="Cbr-agl-1"/>
</dbReference>
<sequence length="1534" mass="173643">MAEDGDEVRIIVLEDGEHLESVIRKVEKGWIVRFKRGSSLLGKRVTVFTTVCPNRPLEWSEGKDHLSVYCQVRCETAGSFRYHFVVEKVPCAENGISENGKSENPESGHGYFLVMPELKINGKPLSLDGICCQTYLTKLLGPISEWKNRLRVAHETGYNMIHLTPIHELGISNSSYSLSNHHQLIQNATWLLEHPESAYNCLNSPHLRPAYIIDRVYHEFGKQVGDGVWKDRGVPPVIENISHVNAIEYLLRAEILPKADLHEFYQVDLKAMTSLFEMFIKQADGPTKDPLDGETVKILQDPEYRRFGNTVDFERSARIFNRERGDAGNEEERIQKCVKSFEEALHQANLNAARESWEVILAGLRAVMGGISYERIAEHGPKKGRVSPENPLTTDYFLHLEPEMGWRSEQKLAYDPEKSKFLMAFNGWVMSSDPMKNFALKDSQVYLRRELVCWGDSVKLNYGEKEEDSPFLWQYMREYTQQAARIFHGLRIDNAHGTPIHVAEKLLKIAREIRPDIYVFAELFTGSEHADNMFVNRLGISSLIREAQSAGDSHEQGRLVYRFFCYSKFEFLGYCSPNSPQEPYAQELIIQCLHTFESTVIQKKVSRPKFCGNFKFLGLELSIFHYRYGGDCVGAFKQKSARLAPESIAHGLFLDQSHDNPSPIHTRSAFDILPTAAMLTMASCAVGSNRGYDELVRDHVSFKEIQKMIHVVHETRPYASWSDEVTSSQGIIAGRKILNNLHTWLAEHGFNQVFVDQMNSDIVGITRHNPRSHETVVVVSHTAFSKNYVNWPAGLKHIPIGGVLESVLFEMKLNKQQDEWNPENSNFLEGLKIFEMEIRENAGLEEGQMFKLHGGPTGFIELTNFPSGSVIGFKIRPSDEAASAFEQIHQSIASSPHLDSALSKLTYQSFPTLLFHCESEDYATIEQGGYDVPNFGKFVYCGLQGLIPVLDKIRDHNDLGHPLCQNLRDGTWLCDYIVGRLAKFPKLLEVSEVIEQLLKPLERVPYYLRPAYFEVLIAHIYGKARKEALSRMASEIHSSSALIRHLAISTLEFLGYIPGAGLAPIPESLKLEDEHPSSLAAGLSHFSVGIWRNWGRDTFIALPGCLLATGRFQEARQIILSFAGSLRHGLIPNLLAEGIGARYNCRDATWFWLVSIVKYVEMAPNGIAILQDPVRRIYPKDDTVYGDAEKEERLIDTIYEAIEKHFAGIDFRERNAGPQIDEQMRDEGFRNSKTRPARDKSKCVNFQVTVSVSRTTGFIQGGNRWNCGTWMDKMGSSERAGNKGEPATPRDGAAVELQGLAYRTLRSLADWKKAGLIERGGVSDDWSWSFWAEKIRRNFEKRFYVEKGATGEFVNRTEILKDSFGSSLGFTDWELRCNYGIALAVAPDIMDPKKAWKALDTAEVLLGPLGIKTLDPTDWNYNGYYNNDDDGTNKVTAKGWNYHQGPEWLFVAGYYLQARLKIGEILGGAEKKYAIRQVQERLGSAYKHLIDSPWRSLPELTNANGEYCRQSCDAQAWSVGCLMEACVKLNTIDE</sequence>
<dbReference type="Proteomes" id="UP000008549">
    <property type="component" value="Unassembled WGS sequence"/>
</dbReference>
<reference evidence="4 5" key="1">
    <citation type="journal article" date="2003" name="PLoS Biol.">
        <title>The genome sequence of Caenorhabditis briggsae: a platform for comparative genomics.</title>
        <authorList>
            <person name="Stein L.D."/>
            <person name="Bao Z."/>
            <person name="Blasiar D."/>
            <person name="Blumenthal T."/>
            <person name="Brent M.R."/>
            <person name="Chen N."/>
            <person name="Chinwalla A."/>
            <person name="Clarke L."/>
            <person name="Clee C."/>
            <person name="Coghlan A."/>
            <person name="Coulson A."/>
            <person name="D'Eustachio P."/>
            <person name="Fitch D.H."/>
            <person name="Fulton L.A."/>
            <person name="Fulton R.E."/>
            <person name="Griffiths-Jones S."/>
            <person name="Harris T.W."/>
            <person name="Hillier L.W."/>
            <person name="Kamath R."/>
            <person name="Kuwabara P.E."/>
            <person name="Mardis E.R."/>
            <person name="Marra M.A."/>
            <person name="Miner T.L."/>
            <person name="Minx P."/>
            <person name="Mullikin J.C."/>
            <person name="Plumb R.W."/>
            <person name="Rogers J."/>
            <person name="Schein J.E."/>
            <person name="Sohrmann M."/>
            <person name="Spieth J."/>
            <person name="Stajich J.E."/>
            <person name="Wei C."/>
            <person name="Willey D."/>
            <person name="Wilson R.K."/>
            <person name="Durbin R."/>
            <person name="Waterston R.H."/>
        </authorList>
    </citation>
    <scope>NUCLEOTIDE SEQUENCE [LARGE SCALE GENOMIC DNA]</scope>
    <source>
        <strain evidence="4 5">AF16</strain>
    </source>
</reference>
<dbReference type="FunCoup" id="A8XCF0">
    <property type="interactions" value="2090"/>
</dbReference>
<gene>
    <name evidence="6" type="primary">agl-1</name>
    <name evidence="4" type="synonym">Cbr-agl-1</name>
    <name evidence="6" type="ORF">CBG11104</name>
    <name evidence="4" type="ORF">CBG_11104</name>
</gene>
<dbReference type="Pfam" id="PF14701">
    <property type="entry name" value="hDGE_amylase"/>
    <property type="match status" value="1"/>
</dbReference>
<dbReference type="InterPro" id="IPR032792">
    <property type="entry name" value="AGL_glucanoTrfase"/>
</dbReference>
<dbReference type="InterPro" id="IPR008928">
    <property type="entry name" value="6-hairpin_glycosidase_sf"/>
</dbReference>
<dbReference type="eggNOG" id="KOG3625">
    <property type="taxonomic scope" value="Eukaryota"/>
</dbReference>
<dbReference type="PANTHER" id="PTHR10569">
    <property type="entry name" value="GLYCOGEN DEBRANCHING ENZYME"/>
    <property type="match status" value="1"/>
</dbReference>
<evidence type="ECO:0000313" key="4">
    <source>
        <dbReference type="EMBL" id="CAP30317.2"/>
    </source>
</evidence>
<dbReference type="InterPro" id="IPR032788">
    <property type="entry name" value="AGL_central"/>
</dbReference>
<dbReference type="SUPFAM" id="SSF48208">
    <property type="entry name" value="Six-hairpin glycosidases"/>
    <property type="match status" value="1"/>
</dbReference>
<evidence type="ECO:0000259" key="3">
    <source>
        <dbReference type="Pfam" id="PF14702"/>
    </source>
</evidence>
<dbReference type="FunFam" id="1.50.10.10:FF:000118">
    <property type="entry name" value="AGL (Amylo-1,6-GLucosidase, 4-alpha-glucanotransferase) glycogen debranching enzyme"/>
    <property type="match status" value="1"/>
</dbReference>
<dbReference type="Pfam" id="PF06202">
    <property type="entry name" value="GDE_C"/>
    <property type="match status" value="1"/>
</dbReference>
<dbReference type="InterPro" id="IPR012341">
    <property type="entry name" value="6hp_glycosidase-like_sf"/>
</dbReference>
<dbReference type="EMBL" id="HE601351">
    <property type="protein sequence ID" value="CAP30317.2"/>
    <property type="molecule type" value="Genomic_DNA"/>
</dbReference>
<dbReference type="SUPFAM" id="SSF51445">
    <property type="entry name" value="(Trans)glycosidases"/>
    <property type="match status" value="1"/>
</dbReference>
<dbReference type="InterPro" id="IPR010401">
    <property type="entry name" value="AGL/Gdb1"/>
</dbReference>
<dbReference type="HOGENOM" id="CLU_001517_2_0_1"/>
<dbReference type="GO" id="GO:0005980">
    <property type="term" value="P:glycogen catabolic process"/>
    <property type="evidence" value="ECO:0000318"/>
    <property type="project" value="GO_Central"/>
</dbReference>
<dbReference type="InterPro" id="IPR017853">
    <property type="entry name" value="GH"/>
</dbReference>
<accession>A8XCF0</accession>
<feature type="domain" description="Glycogen debranching enzyme glucanotransferase" evidence="2">
    <location>
        <begin position="186"/>
        <end position="518"/>
    </location>
</feature>